<evidence type="ECO:0000313" key="2">
    <source>
        <dbReference type="EMBL" id="RWS24677.1"/>
    </source>
</evidence>
<keyword evidence="3" id="KW-1185">Reference proteome</keyword>
<dbReference type="Pfam" id="PF00650">
    <property type="entry name" value="CRAL_TRIO"/>
    <property type="match status" value="1"/>
</dbReference>
<evidence type="ECO:0000313" key="3">
    <source>
        <dbReference type="Proteomes" id="UP000288716"/>
    </source>
</evidence>
<sequence length="290" mass="33744">MSKKSDFDEISIETLNEVRSKFVAFYESNRDTIDESDYKRVMSDDLWLRRHIRRRRGQVEQSSQFVIDVMQWRHKNKVSEMCDAKFPREFHEVSGIYPFKEDVHGNLVLHVRIRLFQRIPAIIEKLKNYTIYQLVKIDEMSAANGVGWVLLLDCTGTGIVNADLEMANFLVSTLRSYFPSGQQYILIHNLPWYLTALKNVVFAMLPGYVKNRIKSSSETTLEDYITKNNLPDYLGGETGDAYRVIPDGLKTTMQMSNDGEMPTINEQDLQKVAKYYEKVRSIIKENQSRT</sequence>
<dbReference type="SUPFAM" id="SSF46938">
    <property type="entry name" value="CRAL/TRIO N-terminal domain"/>
    <property type="match status" value="1"/>
</dbReference>
<dbReference type="InterPro" id="IPR036865">
    <property type="entry name" value="CRAL-TRIO_dom_sf"/>
</dbReference>
<dbReference type="EMBL" id="NCKV01004557">
    <property type="protein sequence ID" value="RWS24677.1"/>
    <property type="molecule type" value="Genomic_DNA"/>
</dbReference>
<dbReference type="CDD" id="cd00170">
    <property type="entry name" value="SEC14"/>
    <property type="match status" value="1"/>
</dbReference>
<dbReference type="PROSITE" id="PS50191">
    <property type="entry name" value="CRAL_TRIO"/>
    <property type="match status" value="1"/>
</dbReference>
<dbReference type="GO" id="GO:0140284">
    <property type="term" value="C:endoplasmic reticulum-endosome membrane contact site"/>
    <property type="evidence" value="ECO:0007669"/>
    <property type="project" value="TreeGrafter"/>
</dbReference>
<reference evidence="2 3" key="1">
    <citation type="journal article" date="2018" name="Gigascience">
        <title>Genomes of trombidid mites reveal novel predicted allergens and laterally-transferred genes associated with secondary metabolism.</title>
        <authorList>
            <person name="Dong X."/>
            <person name="Chaisiri K."/>
            <person name="Xia D."/>
            <person name="Armstrong S.D."/>
            <person name="Fang Y."/>
            <person name="Donnelly M.J."/>
            <person name="Kadowaki T."/>
            <person name="McGarry J.W."/>
            <person name="Darby A.C."/>
            <person name="Makepeace B.L."/>
        </authorList>
    </citation>
    <scope>NUCLEOTIDE SEQUENCE [LARGE SCALE GENOMIC DNA]</scope>
    <source>
        <strain evidence="2">UoL-UT</strain>
    </source>
</reference>
<gene>
    <name evidence="2" type="ORF">B4U80_09233</name>
</gene>
<organism evidence="2 3">
    <name type="scientific">Leptotrombidium deliense</name>
    <dbReference type="NCBI Taxonomy" id="299467"/>
    <lineage>
        <taxon>Eukaryota</taxon>
        <taxon>Metazoa</taxon>
        <taxon>Ecdysozoa</taxon>
        <taxon>Arthropoda</taxon>
        <taxon>Chelicerata</taxon>
        <taxon>Arachnida</taxon>
        <taxon>Acari</taxon>
        <taxon>Acariformes</taxon>
        <taxon>Trombidiformes</taxon>
        <taxon>Prostigmata</taxon>
        <taxon>Anystina</taxon>
        <taxon>Parasitengona</taxon>
        <taxon>Trombiculoidea</taxon>
        <taxon>Trombiculidae</taxon>
        <taxon>Leptotrombidium</taxon>
    </lineage>
</organism>
<dbReference type="PANTHER" id="PTHR46384">
    <property type="entry name" value="MOTILE SPERM DOMAIN-CONTAINING PROTEIN 2"/>
    <property type="match status" value="1"/>
</dbReference>
<dbReference type="SUPFAM" id="SSF52087">
    <property type="entry name" value="CRAL/TRIO domain"/>
    <property type="match status" value="1"/>
</dbReference>
<dbReference type="VEuPathDB" id="VectorBase:LDEU007363"/>
<dbReference type="InterPro" id="IPR053012">
    <property type="entry name" value="ER-organelle_contact"/>
</dbReference>
<name>A0A443SAY8_9ACAR</name>
<proteinExistence type="predicted"/>
<dbReference type="OrthoDB" id="75724at2759"/>
<dbReference type="InterPro" id="IPR001251">
    <property type="entry name" value="CRAL-TRIO_dom"/>
</dbReference>
<dbReference type="Proteomes" id="UP000288716">
    <property type="component" value="Unassembled WGS sequence"/>
</dbReference>
<dbReference type="Gene3D" id="3.40.525.10">
    <property type="entry name" value="CRAL-TRIO lipid binding domain"/>
    <property type="match status" value="1"/>
</dbReference>
<feature type="domain" description="CRAL-TRIO" evidence="1">
    <location>
        <begin position="95"/>
        <end position="242"/>
    </location>
</feature>
<dbReference type="SMART" id="SM00516">
    <property type="entry name" value="SEC14"/>
    <property type="match status" value="1"/>
</dbReference>
<accession>A0A443SAY8</accession>
<evidence type="ECO:0000259" key="1">
    <source>
        <dbReference type="PROSITE" id="PS50191"/>
    </source>
</evidence>
<protein>
    <submittedName>
        <fullName evidence="2">Motile sperm domain-containing protein 2-like protein</fullName>
    </submittedName>
</protein>
<dbReference type="AlphaFoldDB" id="A0A443SAY8"/>
<dbReference type="STRING" id="299467.A0A443SAY8"/>
<dbReference type="PANTHER" id="PTHR46384:SF1">
    <property type="entry name" value="MOTILE SPERM DOMAIN-CONTAINING PROTEIN 2"/>
    <property type="match status" value="1"/>
</dbReference>
<dbReference type="InterPro" id="IPR036273">
    <property type="entry name" value="CRAL/TRIO_N_dom_sf"/>
</dbReference>
<comment type="caution">
    <text evidence="2">The sequence shown here is derived from an EMBL/GenBank/DDBJ whole genome shotgun (WGS) entry which is preliminary data.</text>
</comment>
<dbReference type="GO" id="GO:0012505">
    <property type="term" value="C:endomembrane system"/>
    <property type="evidence" value="ECO:0007669"/>
    <property type="project" value="TreeGrafter"/>
</dbReference>